<keyword evidence="3" id="KW-1185">Reference proteome</keyword>
<keyword evidence="1" id="KW-1133">Transmembrane helix</keyword>
<dbReference type="SUPFAM" id="SSF54427">
    <property type="entry name" value="NTF2-like"/>
    <property type="match status" value="1"/>
</dbReference>
<proteinExistence type="predicted"/>
<evidence type="ECO:0000313" key="2">
    <source>
        <dbReference type="EMBL" id="AYF77547.1"/>
    </source>
</evidence>
<accession>A0A386ZJ08</accession>
<dbReference type="EMBL" id="CP032568">
    <property type="protein sequence ID" value="AYF77547.1"/>
    <property type="molecule type" value="Genomic_DNA"/>
</dbReference>
<dbReference type="OrthoDB" id="4485830at2"/>
<dbReference type="Proteomes" id="UP000267164">
    <property type="component" value="Chromosome"/>
</dbReference>
<dbReference type="Gene3D" id="3.10.450.50">
    <property type="match status" value="1"/>
</dbReference>
<keyword evidence="1" id="KW-0472">Membrane</keyword>
<dbReference type="AlphaFoldDB" id="A0A386ZJ08"/>
<organism evidence="2 3">
    <name type="scientific">Nocardia yunnanensis</name>
    <dbReference type="NCBI Taxonomy" id="2382165"/>
    <lineage>
        <taxon>Bacteria</taxon>
        <taxon>Bacillati</taxon>
        <taxon>Actinomycetota</taxon>
        <taxon>Actinomycetes</taxon>
        <taxon>Mycobacteriales</taxon>
        <taxon>Nocardiaceae</taxon>
        <taxon>Nocardia</taxon>
    </lineage>
</organism>
<reference evidence="2 3" key="1">
    <citation type="submission" date="2018-09" db="EMBL/GenBank/DDBJ databases">
        <title>Nocardia yunnanensis sp. nov., an actinomycete isolated from a soil sample.</title>
        <authorList>
            <person name="Zhang J."/>
        </authorList>
    </citation>
    <scope>NUCLEOTIDE SEQUENCE [LARGE SCALE GENOMIC DNA]</scope>
    <source>
        <strain evidence="2 3">CFHS0054</strain>
    </source>
</reference>
<evidence type="ECO:0000256" key="1">
    <source>
        <dbReference type="SAM" id="Phobius"/>
    </source>
</evidence>
<sequence length="166" mass="17389">MAQPQRVPAVDAGSEAKAGAGSKKKLLIVAGAAVVVLAVVIGVVAGVMKHNSDSSPEALVQKTITAYTDALNSGNLDTLRAVTCGAPHDFYQKISADQFTSVYRTSKDQKSIPLVKRVDAIQVTGDTAIAQATVYTEADPSKTSARTFDLRNEGGSWKVCDPQPGK</sequence>
<keyword evidence="1" id="KW-0812">Transmembrane</keyword>
<gene>
    <name evidence="2" type="ORF">D7D52_31250</name>
</gene>
<name>A0A386ZJ08_9NOCA</name>
<dbReference type="KEGG" id="nyu:D7D52_31250"/>
<feature type="transmembrane region" description="Helical" evidence="1">
    <location>
        <begin position="26"/>
        <end position="48"/>
    </location>
</feature>
<protein>
    <recommendedName>
        <fullName evidence="4">DUF4878 domain-containing protein</fullName>
    </recommendedName>
</protein>
<evidence type="ECO:0008006" key="4">
    <source>
        <dbReference type="Google" id="ProtNLM"/>
    </source>
</evidence>
<evidence type="ECO:0000313" key="3">
    <source>
        <dbReference type="Proteomes" id="UP000267164"/>
    </source>
</evidence>
<dbReference type="InterPro" id="IPR032710">
    <property type="entry name" value="NTF2-like_dom_sf"/>
</dbReference>